<comment type="cofactor">
    <cofactor evidence="14 16">
        <name>Zn(2+)</name>
        <dbReference type="ChEBI" id="CHEBI:29105"/>
    </cofactor>
    <text evidence="14 16">Binds 1 zinc ion per subunit.</text>
</comment>
<keyword evidence="5 14" id="KW-0812">Transmembrane</keyword>
<evidence type="ECO:0000256" key="2">
    <source>
        <dbReference type="ARBA" id="ARBA00007931"/>
    </source>
</evidence>
<dbReference type="Proteomes" id="UP000321580">
    <property type="component" value="Unassembled WGS sequence"/>
</dbReference>
<dbReference type="RefSeq" id="WP_147168933.1">
    <property type="nucleotide sequence ID" value="NZ_VOOR01000048.1"/>
</dbReference>
<dbReference type="OrthoDB" id="9800627at2"/>
<dbReference type="PANTHER" id="PTHR39188:SF3">
    <property type="entry name" value="STAGE IV SPORULATION PROTEIN FB"/>
    <property type="match status" value="1"/>
</dbReference>
<feature type="binding site" evidence="16">
    <location>
        <position position="63"/>
    </location>
    <ligand>
        <name>Zn(2+)</name>
        <dbReference type="ChEBI" id="CHEBI:29105"/>
        <note>catalytic</note>
    </ligand>
</feature>
<dbReference type="Pfam" id="PF00571">
    <property type="entry name" value="CBS"/>
    <property type="match status" value="1"/>
</dbReference>
<dbReference type="EMBL" id="VOOR01000048">
    <property type="protein sequence ID" value="TXB61709.1"/>
    <property type="molecule type" value="Genomic_DNA"/>
</dbReference>
<evidence type="ECO:0000256" key="12">
    <source>
        <dbReference type="ARBA" id="ARBA00023122"/>
    </source>
</evidence>
<comment type="caution">
    <text evidence="19">The sequence shown here is derived from an EMBL/GenBank/DDBJ whole genome shotgun (WGS) entry which is preliminary data.</text>
</comment>
<keyword evidence="7" id="KW-0677">Repeat</keyword>
<dbReference type="GO" id="GO:0006508">
    <property type="term" value="P:proteolysis"/>
    <property type="evidence" value="ECO:0007669"/>
    <property type="project" value="UniProtKB-KW"/>
</dbReference>
<evidence type="ECO:0000313" key="19">
    <source>
        <dbReference type="EMBL" id="TXB61709.1"/>
    </source>
</evidence>
<evidence type="ECO:0000256" key="13">
    <source>
        <dbReference type="ARBA" id="ARBA00023136"/>
    </source>
</evidence>
<keyword evidence="13 14" id="KW-0472">Membrane</keyword>
<feature type="active site" evidence="15">
    <location>
        <position position="60"/>
    </location>
</feature>
<evidence type="ECO:0000256" key="17">
    <source>
        <dbReference type="PROSITE-ProRule" id="PRU00703"/>
    </source>
</evidence>
<dbReference type="CDD" id="cd06164">
    <property type="entry name" value="S2P-M50_SpoIVFB_CBS"/>
    <property type="match status" value="1"/>
</dbReference>
<evidence type="ECO:0000256" key="7">
    <source>
        <dbReference type="ARBA" id="ARBA00022737"/>
    </source>
</evidence>
<evidence type="ECO:0000256" key="8">
    <source>
        <dbReference type="ARBA" id="ARBA00022801"/>
    </source>
</evidence>
<dbReference type="PIRSF" id="PIRSF006404">
    <property type="entry name" value="UCP006404_Pept_M50_CBS"/>
    <property type="match status" value="1"/>
</dbReference>
<keyword evidence="6 14" id="KW-0479">Metal-binding</keyword>
<dbReference type="SUPFAM" id="SSF54631">
    <property type="entry name" value="CBS-domain pair"/>
    <property type="match status" value="1"/>
</dbReference>
<sequence length="375" mass="41934">MSWSLKIARLFGINVYIHWTFMILLGWIFLSTLQSGQDVQEALFSVGFILALFACVVLHEYGHALTARRFGIPTKRITLLPIGGVASLEKMPDNPREELLVALAGPAVNVVIAMLLALFFWGSGMEWQAEQFEDPSQISLGQAFLPNLLAVNIILVLFNLIPAFPMDGGRVLRALLSMKYGRGKATQVAAQIGQFLAIGFVFLGFMYDFWLIFIGLFIFLGASSESRYEQSRGLMTDLKVRDILMHHYTLIHAWEPLSSAVQTLLDGQEKDFVVVEGHNSILGIISRDDILRGLQSAGPEMRVQEVANRQFLRLSPDMDVTEAYAKMNEQQLPISPVFDEDGTLAGVLNMENILEAIMIERARQQREAALENNRA</sequence>
<dbReference type="GO" id="GO:0046872">
    <property type="term" value="F:metal ion binding"/>
    <property type="evidence" value="ECO:0007669"/>
    <property type="project" value="UniProtKB-UniRule"/>
</dbReference>
<reference evidence="19 20" key="1">
    <citation type="submission" date="2019-08" db="EMBL/GenBank/DDBJ databases">
        <title>Genome of Phaeodactylibacter luteus.</title>
        <authorList>
            <person name="Bowman J.P."/>
        </authorList>
    </citation>
    <scope>NUCLEOTIDE SEQUENCE [LARGE SCALE GENOMIC DNA]</scope>
    <source>
        <strain evidence="19 20">KCTC 42180</strain>
    </source>
</reference>
<dbReference type="PROSITE" id="PS51371">
    <property type="entry name" value="CBS"/>
    <property type="match status" value="2"/>
</dbReference>
<evidence type="ECO:0000256" key="4">
    <source>
        <dbReference type="ARBA" id="ARBA00022670"/>
    </source>
</evidence>
<evidence type="ECO:0000256" key="16">
    <source>
        <dbReference type="PIRSR" id="PIRSR006404-2"/>
    </source>
</evidence>
<keyword evidence="20" id="KW-1185">Reference proteome</keyword>
<organism evidence="19 20">
    <name type="scientific">Phaeodactylibacter luteus</name>
    <dbReference type="NCBI Taxonomy" id="1564516"/>
    <lineage>
        <taxon>Bacteria</taxon>
        <taxon>Pseudomonadati</taxon>
        <taxon>Bacteroidota</taxon>
        <taxon>Saprospiria</taxon>
        <taxon>Saprospirales</taxon>
        <taxon>Haliscomenobacteraceae</taxon>
        <taxon>Phaeodactylibacter</taxon>
    </lineage>
</organism>
<feature type="binding site" evidence="16">
    <location>
        <position position="167"/>
    </location>
    <ligand>
        <name>Zn(2+)</name>
        <dbReference type="ChEBI" id="CHEBI:29105"/>
        <note>catalytic</note>
    </ligand>
</feature>
<feature type="transmembrane region" description="Helical" evidence="14">
    <location>
        <begin position="7"/>
        <end position="30"/>
    </location>
</feature>
<dbReference type="InterPro" id="IPR000644">
    <property type="entry name" value="CBS_dom"/>
</dbReference>
<feature type="binding site" evidence="16">
    <location>
        <position position="59"/>
    </location>
    <ligand>
        <name>Zn(2+)</name>
        <dbReference type="ChEBI" id="CHEBI:29105"/>
        <note>catalytic</note>
    </ligand>
</feature>
<keyword evidence="4 14" id="KW-0645">Protease</keyword>
<proteinExistence type="inferred from homology"/>
<gene>
    <name evidence="19" type="ORF">FRY97_17855</name>
</gene>
<name>A0A5C6RIB9_9BACT</name>
<keyword evidence="3 14" id="KW-1003">Cell membrane</keyword>
<keyword evidence="12 17" id="KW-0129">CBS domain</keyword>
<evidence type="ECO:0000256" key="10">
    <source>
        <dbReference type="ARBA" id="ARBA00022989"/>
    </source>
</evidence>
<evidence type="ECO:0000256" key="15">
    <source>
        <dbReference type="PIRSR" id="PIRSR006404-1"/>
    </source>
</evidence>
<dbReference type="Gene3D" id="3.10.580.10">
    <property type="entry name" value="CBS-domain"/>
    <property type="match status" value="1"/>
</dbReference>
<dbReference type="CDD" id="cd02205">
    <property type="entry name" value="CBS_pair_SF"/>
    <property type="match status" value="1"/>
</dbReference>
<dbReference type="PANTHER" id="PTHR39188">
    <property type="entry name" value="MEMBRANE-ASSOCIATED ZINC METALLOPROTEASE M50B"/>
    <property type="match status" value="1"/>
</dbReference>
<feature type="transmembrane region" description="Helical" evidence="14">
    <location>
        <begin position="99"/>
        <end position="123"/>
    </location>
</feature>
<dbReference type="InterPro" id="IPR016483">
    <property type="entry name" value="UCP006404_Pept_M50_CBS"/>
</dbReference>
<dbReference type="Pfam" id="PF02163">
    <property type="entry name" value="Peptidase_M50"/>
    <property type="match status" value="1"/>
</dbReference>
<evidence type="ECO:0000256" key="6">
    <source>
        <dbReference type="ARBA" id="ARBA00022723"/>
    </source>
</evidence>
<evidence type="ECO:0000259" key="18">
    <source>
        <dbReference type="PROSITE" id="PS51371"/>
    </source>
</evidence>
<feature type="transmembrane region" description="Helical" evidence="14">
    <location>
        <begin position="185"/>
        <end position="203"/>
    </location>
</feature>
<feature type="domain" description="CBS" evidence="18">
    <location>
        <begin position="244"/>
        <end position="300"/>
    </location>
</feature>
<keyword evidence="9 14" id="KW-0862">Zinc</keyword>
<feature type="domain" description="CBS" evidence="18">
    <location>
        <begin position="307"/>
        <end position="363"/>
    </location>
</feature>
<keyword evidence="11 14" id="KW-0482">Metalloprotease</keyword>
<comment type="similarity">
    <text evidence="2 14">Belongs to the peptidase M50B family.</text>
</comment>
<protein>
    <recommendedName>
        <fullName evidence="14">Zinc metalloprotease</fullName>
    </recommendedName>
</protein>
<keyword evidence="8 14" id="KW-0378">Hydrolase</keyword>
<evidence type="ECO:0000256" key="11">
    <source>
        <dbReference type="ARBA" id="ARBA00023049"/>
    </source>
</evidence>
<dbReference type="InterPro" id="IPR046342">
    <property type="entry name" value="CBS_dom_sf"/>
</dbReference>
<dbReference type="AlphaFoldDB" id="A0A5C6RIB9"/>
<dbReference type="InterPro" id="IPR008915">
    <property type="entry name" value="Peptidase_M50"/>
</dbReference>
<evidence type="ECO:0000313" key="20">
    <source>
        <dbReference type="Proteomes" id="UP000321580"/>
    </source>
</evidence>
<evidence type="ECO:0000256" key="9">
    <source>
        <dbReference type="ARBA" id="ARBA00022833"/>
    </source>
</evidence>
<feature type="transmembrane region" description="Helical" evidence="14">
    <location>
        <begin position="42"/>
        <end position="61"/>
    </location>
</feature>
<dbReference type="GO" id="GO:0005886">
    <property type="term" value="C:plasma membrane"/>
    <property type="evidence" value="ECO:0007669"/>
    <property type="project" value="UniProtKB-SubCell"/>
</dbReference>
<evidence type="ECO:0000256" key="5">
    <source>
        <dbReference type="ARBA" id="ARBA00022692"/>
    </source>
</evidence>
<evidence type="ECO:0000256" key="14">
    <source>
        <dbReference type="PIRNR" id="PIRNR006404"/>
    </source>
</evidence>
<comment type="subcellular location">
    <subcellularLocation>
        <location evidence="1 14">Cell membrane</location>
        <topology evidence="1 14">Multi-pass membrane protein</topology>
    </subcellularLocation>
</comment>
<evidence type="ECO:0000256" key="1">
    <source>
        <dbReference type="ARBA" id="ARBA00004651"/>
    </source>
</evidence>
<accession>A0A5C6RIB9</accession>
<evidence type="ECO:0000256" key="3">
    <source>
        <dbReference type="ARBA" id="ARBA00022475"/>
    </source>
</evidence>
<dbReference type="GO" id="GO:0008237">
    <property type="term" value="F:metallopeptidase activity"/>
    <property type="evidence" value="ECO:0007669"/>
    <property type="project" value="UniProtKB-UniRule"/>
</dbReference>
<feature type="transmembrane region" description="Helical" evidence="14">
    <location>
        <begin position="143"/>
        <end position="164"/>
    </location>
</feature>
<keyword evidence="10 14" id="KW-1133">Transmembrane helix</keyword>